<comment type="caution">
    <text evidence="2">The sequence shown here is derived from an EMBL/GenBank/DDBJ whole genome shotgun (WGS) entry which is preliminary data.</text>
</comment>
<gene>
    <name evidence="2" type="ORF">PVAP13_5NG012547</name>
</gene>
<evidence type="ECO:0000313" key="2">
    <source>
        <dbReference type="EMBL" id="KAG2593640.1"/>
    </source>
</evidence>
<reference evidence="2" key="1">
    <citation type="submission" date="2020-05" db="EMBL/GenBank/DDBJ databases">
        <title>WGS assembly of Panicum virgatum.</title>
        <authorList>
            <person name="Lovell J.T."/>
            <person name="Jenkins J."/>
            <person name="Shu S."/>
            <person name="Juenger T.E."/>
            <person name="Schmutz J."/>
        </authorList>
    </citation>
    <scope>NUCLEOTIDE SEQUENCE</scope>
    <source>
        <strain evidence="2">AP13</strain>
    </source>
</reference>
<evidence type="ECO:0000313" key="3">
    <source>
        <dbReference type="Proteomes" id="UP000823388"/>
    </source>
</evidence>
<feature type="compositionally biased region" description="Pro residues" evidence="1">
    <location>
        <begin position="67"/>
        <end position="78"/>
    </location>
</feature>
<organism evidence="2 3">
    <name type="scientific">Panicum virgatum</name>
    <name type="common">Blackwell switchgrass</name>
    <dbReference type="NCBI Taxonomy" id="38727"/>
    <lineage>
        <taxon>Eukaryota</taxon>
        <taxon>Viridiplantae</taxon>
        <taxon>Streptophyta</taxon>
        <taxon>Embryophyta</taxon>
        <taxon>Tracheophyta</taxon>
        <taxon>Spermatophyta</taxon>
        <taxon>Magnoliopsida</taxon>
        <taxon>Liliopsida</taxon>
        <taxon>Poales</taxon>
        <taxon>Poaceae</taxon>
        <taxon>PACMAD clade</taxon>
        <taxon>Panicoideae</taxon>
        <taxon>Panicodae</taxon>
        <taxon>Paniceae</taxon>
        <taxon>Panicinae</taxon>
        <taxon>Panicum</taxon>
        <taxon>Panicum sect. Hiantes</taxon>
    </lineage>
</organism>
<proteinExistence type="predicted"/>
<sequence>MARPLATRAHILGARCGLSTLGAHRPSFWFVLGCPGARAPRWSKHIPIPPPPRPRRGASRLRLAASPSPPPHPPPPPTAGAGAARVRRVRDPRAGDHRPVSCALARALQVRTAFSLCGARAGASGAKPPLHHSPRAARPRLRLRPRAPVCIGTSRAHRVHARKRGTRWFVRTGGRPRCSDPVAFSPNGPRCPRPSRSGLW</sequence>
<evidence type="ECO:0000256" key="1">
    <source>
        <dbReference type="SAM" id="MobiDB-lite"/>
    </source>
</evidence>
<feature type="region of interest" description="Disordered" evidence="1">
    <location>
        <begin position="180"/>
        <end position="200"/>
    </location>
</feature>
<protein>
    <submittedName>
        <fullName evidence="2">Uncharacterized protein</fullName>
    </submittedName>
</protein>
<dbReference type="Proteomes" id="UP000823388">
    <property type="component" value="Chromosome 5N"/>
</dbReference>
<feature type="region of interest" description="Disordered" evidence="1">
    <location>
        <begin position="43"/>
        <end position="86"/>
    </location>
</feature>
<accession>A0A8T0S6F3</accession>
<keyword evidence="3" id="KW-1185">Reference proteome</keyword>
<name>A0A8T0S6F3_PANVG</name>
<dbReference type="AlphaFoldDB" id="A0A8T0S6F3"/>
<dbReference type="EMBL" id="CM029046">
    <property type="protein sequence ID" value="KAG2593640.1"/>
    <property type="molecule type" value="Genomic_DNA"/>
</dbReference>